<feature type="non-terminal residue" evidence="1">
    <location>
        <position position="1"/>
    </location>
</feature>
<dbReference type="Gene3D" id="3.40.50.1820">
    <property type="entry name" value="alpha/beta hydrolase"/>
    <property type="match status" value="1"/>
</dbReference>
<dbReference type="InterPro" id="IPR029058">
    <property type="entry name" value="AB_hydrolase_fold"/>
</dbReference>
<sequence length="146" mass="16451">SMPDCQFYHRAGVRLQQLDAGRLEASYRDPRITFAVALDPGMAYAVTPQSIARINVPVLLLAADYYVRAPKPQQLGVENIHLPQQRLPQTGHFDFLPLCQPQAKEVLAEEGEEFICETPTAERAAIHQQVVNQVMAFLRQNRVIVE</sequence>
<gene>
    <name evidence="1" type="ORF">NG43_14175</name>
</gene>
<reference evidence="1 2" key="1">
    <citation type="journal article" date="2015" name="Int. J. Syst. Evol. Microbiol.">
        <title>Erwinia iniecta sp. nov., isolated from Russian wheat aphids (Diuraphis noxia).</title>
        <authorList>
            <person name="Campillo T."/>
            <person name="Luna E."/>
            <person name="Portier P."/>
            <person name="Fischer-Le Saux M."/>
            <person name="Lapitan N."/>
            <person name="Tisserat N.A."/>
            <person name="Leach J.E."/>
        </authorList>
    </citation>
    <scope>NUCLEOTIDE SEQUENCE [LARGE SCALE GENOMIC DNA]</scope>
    <source>
        <strain evidence="1 2">B149</strain>
    </source>
</reference>
<evidence type="ECO:0008006" key="3">
    <source>
        <dbReference type="Google" id="ProtNLM"/>
    </source>
</evidence>
<comment type="caution">
    <text evidence="1">The sequence shown here is derived from an EMBL/GenBank/DDBJ whole genome shotgun (WGS) entry which is preliminary data.</text>
</comment>
<accession>A0A0L7T9D8</accession>
<dbReference type="AlphaFoldDB" id="A0A0L7T9D8"/>
<protein>
    <recommendedName>
        <fullName evidence="3">Alpha/beta hydrolase</fullName>
    </recommendedName>
</protein>
<evidence type="ECO:0000313" key="2">
    <source>
        <dbReference type="Proteomes" id="UP000036851"/>
    </source>
</evidence>
<proteinExistence type="predicted"/>
<dbReference type="PATRIC" id="fig|1560201.4.peg.3065"/>
<dbReference type="Proteomes" id="UP000036851">
    <property type="component" value="Unassembled WGS sequence"/>
</dbReference>
<organism evidence="1 2">
    <name type="scientific">Winslowiella iniecta</name>
    <dbReference type="NCBI Taxonomy" id="1560201"/>
    <lineage>
        <taxon>Bacteria</taxon>
        <taxon>Pseudomonadati</taxon>
        <taxon>Pseudomonadota</taxon>
        <taxon>Gammaproteobacteria</taxon>
        <taxon>Enterobacterales</taxon>
        <taxon>Erwiniaceae</taxon>
        <taxon>Winslowiella</taxon>
    </lineage>
</organism>
<evidence type="ECO:0000313" key="1">
    <source>
        <dbReference type="EMBL" id="KOC91994.1"/>
    </source>
</evidence>
<name>A0A0L7T9D8_9GAMM</name>
<dbReference type="EMBL" id="JRXF01000022">
    <property type="protein sequence ID" value="KOC91994.1"/>
    <property type="molecule type" value="Genomic_DNA"/>
</dbReference>